<comment type="caution">
    <text evidence="1">The sequence shown here is derived from an EMBL/GenBank/DDBJ whole genome shotgun (WGS) entry which is preliminary data.</text>
</comment>
<name>A0A418N8Q6_9FLAO</name>
<evidence type="ECO:0000313" key="2">
    <source>
        <dbReference type="EMBL" id="TXK03096.1"/>
    </source>
</evidence>
<evidence type="ECO:0000313" key="1">
    <source>
        <dbReference type="EMBL" id="RIV71531.1"/>
    </source>
</evidence>
<reference evidence="1 3" key="1">
    <citation type="submission" date="2018-08" db="EMBL/GenBank/DDBJ databases">
        <title>Proposal of Muricauda 72 sp.nov. and Muricauda NH166 sp.nov., isolated from seawater.</title>
        <authorList>
            <person name="Cheng H."/>
            <person name="Wu Y.-H."/>
            <person name="Guo L.-L."/>
            <person name="Xu X.-W."/>
        </authorList>
    </citation>
    <scope>NUCLEOTIDE SEQUENCE [LARGE SCALE GENOMIC DNA]</scope>
    <source>
        <strain evidence="1 3">NH166</strain>
    </source>
</reference>
<dbReference type="EMBL" id="QXFJ01000017">
    <property type="protein sequence ID" value="RIV71531.1"/>
    <property type="molecule type" value="Genomic_DNA"/>
</dbReference>
<proteinExistence type="predicted"/>
<dbReference type="OrthoDB" id="9811622at2"/>
<sequence>MSNKIILKGIAWDHPRGYQPLRATSKAFSEQNQEISIQWDVRSLKEFGDTPIEDLMETYDLITVDHPYMGQAHANKLLLPLEKKISEKILQILEQQSIGPSFNSYRYMGHLYALPIDAAALVAASRDDLVKELKIGLPMTRADLFRLYKKVPDRQSIAWPLCPTDLWCTFLTLCAQDMGRDFIKDYTINEKAGSSVLNEIKQHLEHLHPDSLNWNPIQILDAMASGDEILYSPFLFGYVNYSQTGFARKTVSFHNSPTGAKNGVSTILGGVGLAVSNKCEHPDEAVSYVVYTAMGNVQKGIYAKNGGQPGNLIAWQDEDNNNRSLDFFKNTLQTMENVYVRPQHPGWNRFQEQGADLLHLGLISDVESSKIMKDLNQLYESTV</sequence>
<keyword evidence="4" id="KW-1185">Reference proteome</keyword>
<dbReference type="EMBL" id="VNWL01000016">
    <property type="protein sequence ID" value="TXK03096.1"/>
    <property type="molecule type" value="Genomic_DNA"/>
</dbReference>
<dbReference type="InterPro" id="IPR006059">
    <property type="entry name" value="SBP"/>
</dbReference>
<dbReference type="Gene3D" id="3.40.190.10">
    <property type="entry name" value="Periplasmic binding protein-like II"/>
    <property type="match status" value="1"/>
</dbReference>
<gene>
    <name evidence="1" type="ORF">D2U88_07135</name>
    <name evidence="2" type="ORF">FQ019_07080</name>
</gene>
<accession>A0A418N8Q6</accession>
<reference evidence="2 4" key="2">
    <citation type="submission" date="2019-07" db="EMBL/GenBank/DDBJ databases">
        <title>Draft genome of two Muricauda strains isolated from deep sea.</title>
        <authorList>
            <person name="Sun C."/>
        </authorList>
    </citation>
    <scope>NUCLEOTIDE SEQUENCE [LARGE SCALE GENOMIC DNA]</scope>
    <source>
        <strain evidence="2 4">NH166</strain>
    </source>
</reference>
<dbReference type="SUPFAM" id="SSF53850">
    <property type="entry name" value="Periplasmic binding protein-like II"/>
    <property type="match status" value="1"/>
</dbReference>
<dbReference type="RefSeq" id="WP_119639699.1">
    <property type="nucleotide sequence ID" value="NZ_QXFJ01000017.1"/>
</dbReference>
<dbReference type="AlphaFoldDB" id="A0A418N8Q6"/>
<dbReference type="Pfam" id="PF13416">
    <property type="entry name" value="SBP_bac_8"/>
    <property type="match status" value="1"/>
</dbReference>
<evidence type="ECO:0000313" key="3">
    <source>
        <dbReference type="Proteomes" id="UP000284189"/>
    </source>
</evidence>
<evidence type="ECO:0000313" key="4">
    <source>
        <dbReference type="Proteomes" id="UP000321528"/>
    </source>
</evidence>
<protein>
    <submittedName>
        <fullName evidence="1">Extracellular solute-binding protein</fullName>
    </submittedName>
</protein>
<dbReference type="Proteomes" id="UP000284189">
    <property type="component" value="Unassembled WGS sequence"/>
</dbReference>
<organism evidence="1 3">
    <name type="scientific">Flagellimonas aequoris</name>
    <dbReference type="NCBI Taxonomy" id="2306997"/>
    <lineage>
        <taxon>Bacteria</taxon>
        <taxon>Pseudomonadati</taxon>
        <taxon>Bacteroidota</taxon>
        <taxon>Flavobacteriia</taxon>
        <taxon>Flavobacteriales</taxon>
        <taxon>Flavobacteriaceae</taxon>
        <taxon>Flagellimonas</taxon>
    </lineage>
</organism>
<dbReference type="Proteomes" id="UP000321528">
    <property type="component" value="Unassembled WGS sequence"/>
</dbReference>